<evidence type="ECO:0000259" key="2">
    <source>
        <dbReference type="Pfam" id="PF20172"/>
    </source>
</evidence>
<keyword evidence="1" id="KW-0233">DNA recombination</keyword>
<evidence type="ECO:0000256" key="1">
    <source>
        <dbReference type="ARBA" id="ARBA00023172"/>
    </source>
</evidence>
<dbReference type="Gene3D" id="1.10.443.10">
    <property type="entry name" value="Intergrase catalytic core"/>
    <property type="match status" value="1"/>
</dbReference>
<dbReference type="InterPro" id="IPR046668">
    <property type="entry name" value="DUF6538"/>
</dbReference>
<feature type="domain" description="DUF6538" evidence="2">
    <location>
        <begin position="10"/>
        <end position="64"/>
    </location>
</feature>
<accession>A0A147JAR0</accession>
<evidence type="ECO:0000313" key="4">
    <source>
        <dbReference type="Proteomes" id="UP000074410"/>
    </source>
</evidence>
<dbReference type="EMBL" id="LDTC01000029">
    <property type="protein sequence ID" value="KTW15616.1"/>
    <property type="molecule type" value="Genomic_DNA"/>
</dbReference>
<dbReference type="Pfam" id="PF20172">
    <property type="entry name" value="DUF6538"/>
    <property type="match status" value="1"/>
</dbReference>
<dbReference type="AlphaFoldDB" id="A0A147JAR0"/>
<protein>
    <recommendedName>
        <fullName evidence="2">DUF6538 domain-containing protein</fullName>
    </recommendedName>
</protein>
<gene>
    <name evidence="3" type="ORF">NS258_05070</name>
</gene>
<dbReference type="PATRIC" id="fig|33051.5.peg.1801"/>
<organism evidence="3 4">
    <name type="scientific">Sphingomonas sanguinis</name>
    <dbReference type="NCBI Taxonomy" id="33051"/>
    <lineage>
        <taxon>Bacteria</taxon>
        <taxon>Pseudomonadati</taxon>
        <taxon>Pseudomonadota</taxon>
        <taxon>Alphaproteobacteria</taxon>
        <taxon>Sphingomonadales</taxon>
        <taxon>Sphingomonadaceae</taxon>
        <taxon>Sphingomonas</taxon>
    </lineage>
</organism>
<sequence length="293" mass="32557">MATPWKHPSTGVYYLRRQIPEKLRPAFDGKALWKVSLGTKNGSEATVLFLQANAALEQRFEEARARLKATGSPCPSARDHADELVAAYFQGPELKAGGLDGIERLLLARLELDRGLWNATPTGCSSPTYIDIDDYAADPSDDAKSIKTATSRRLVPVHAKLIDLGFRDYVDAVKKAGHTRLFPDLVPNGFGKRTKEASRIANRLIDRYVSTDARLVFHSFRHGFKDLALEANVLERIVDQICGHAATTVGGKYGQGVRLTILNRELHKVDWSFLDWATLVQASAQIDWVKRFG</sequence>
<dbReference type="InterPro" id="IPR011010">
    <property type="entry name" value="DNA_brk_join_enz"/>
</dbReference>
<proteinExistence type="predicted"/>
<evidence type="ECO:0000313" key="3">
    <source>
        <dbReference type="EMBL" id="KTW15616.1"/>
    </source>
</evidence>
<dbReference type="Proteomes" id="UP000074410">
    <property type="component" value="Unassembled WGS sequence"/>
</dbReference>
<dbReference type="GO" id="GO:0006310">
    <property type="term" value="P:DNA recombination"/>
    <property type="evidence" value="ECO:0007669"/>
    <property type="project" value="UniProtKB-KW"/>
</dbReference>
<comment type="caution">
    <text evidence="3">The sequence shown here is derived from an EMBL/GenBank/DDBJ whole genome shotgun (WGS) entry which is preliminary data.</text>
</comment>
<dbReference type="GO" id="GO:0003677">
    <property type="term" value="F:DNA binding"/>
    <property type="evidence" value="ECO:0007669"/>
    <property type="project" value="InterPro"/>
</dbReference>
<dbReference type="SUPFAM" id="SSF56349">
    <property type="entry name" value="DNA breaking-rejoining enzymes"/>
    <property type="match status" value="1"/>
</dbReference>
<dbReference type="InterPro" id="IPR013762">
    <property type="entry name" value="Integrase-like_cat_sf"/>
</dbReference>
<name>A0A147JAR0_9SPHN</name>
<dbReference type="GO" id="GO:0015074">
    <property type="term" value="P:DNA integration"/>
    <property type="evidence" value="ECO:0007669"/>
    <property type="project" value="InterPro"/>
</dbReference>
<reference evidence="3 4" key="1">
    <citation type="journal article" date="2016" name="Front. Microbiol.">
        <title>Genomic Resource of Rice Seed Associated Bacteria.</title>
        <authorList>
            <person name="Midha S."/>
            <person name="Bansal K."/>
            <person name="Sharma S."/>
            <person name="Kumar N."/>
            <person name="Patil P.P."/>
            <person name="Chaudhry V."/>
            <person name="Patil P.B."/>
        </authorList>
    </citation>
    <scope>NUCLEOTIDE SEQUENCE [LARGE SCALE GENOMIC DNA]</scope>
    <source>
        <strain evidence="3 4">NS258</strain>
    </source>
</reference>